<dbReference type="RefSeq" id="XP_025487634.1">
    <property type="nucleotide sequence ID" value="XM_025631806.1"/>
</dbReference>
<proteinExistence type="predicted"/>
<dbReference type="AlphaFoldDB" id="A0A319BXH8"/>
<protein>
    <submittedName>
        <fullName evidence="2">Cyanovirin-N</fullName>
    </submittedName>
</protein>
<evidence type="ECO:0000259" key="1">
    <source>
        <dbReference type="SMART" id="SM01111"/>
    </source>
</evidence>
<dbReference type="InterPro" id="IPR036673">
    <property type="entry name" value="Cyanovirin-N_sf"/>
</dbReference>
<dbReference type="SMART" id="SM01111">
    <property type="entry name" value="CVNH"/>
    <property type="match status" value="1"/>
</dbReference>
<dbReference type="PANTHER" id="PTHR42076:SF1">
    <property type="entry name" value="CYANOVIRIN-N DOMAIN-CONTAINING PROTEIN"/>
    <property type="match status" value="1"/>
</dbReference>
<feature type="non-terminal residue" evidence="2">
    <location>
        <position position="1"/>
    </location>
</feature>
<sequence length="103" mass="12062">FQNSAMHMRVERTMLRARLRTEDSDWRDAEIKLNQVIGNNDGWFQWGGSDLSESTRELRLSIEGGACLPILRAELRDEHGNWNTRNLNLGERLINRNGHFELR</sequence>
<dbReference type="Pfam" id="PF08881">
    <property type="entry name" value="CVNH"/>
    <property type="match status" value="1"/>
</dbReference>
<accession>A0A319BXH8</accession>
<dbReference type="Gene3D" id="2.30.60.10">
    <property type="entry name" value="Cyanovirin-N"/>
    <property type="match status" value="1"/>
</dbReference>
<feature type="domain" description="Cyanovirin-N" evidence="1">
    <location>
        <begin position="1"/>
        <end position="102"/>
    </location>
</feature>
<reference evidence="2 3" key="1">
    <citation type="submission" date="2016-12" db="EMBL/GenBank/DDBJ databases">
        <title>The genomes of Aspergillus section Nigri reveals drivers in fungal speciation.</title>
        <authorList>
            <consortium name="DOE Joint Genome Institute"/>
            <person name="Vesth T.C."/>
            <person name="Nybo J."/>
            <person name="Theobald S."/>
            <person name="Brandl J."/>
            <person name="Frisvad J.C."/>
            <person name="Nielsen K.F."/>
            <person name="Lyhne E.K."/>
            <person name="Kogle M.E."/>
            <person name="Kuo A."/>
            <person name="Riley R."/>
            <person name="Clum A."/>
            <person name="Nolan M."/>
            <person name="Lipzen A."/>
            <person name="Salamov A."/>
            <person name="Henrissat B."/>
            <person name="Wiebenga A."/>
            <person name="De Vries R.P."/>
            <person name="Grigoriev I.V."/>
            <person name="Mortensen U.H."/>
            <person name="Andersen M.R."/>
            <person name="Baker S.E."/>
        </authorList>
    </citation>
    <scope>NUCLEOTIDE SEQUENCE [LARGE SCALE GENOMIC DNA]</scope>
    <source>
        <strain evidence="2 3">CBS 121591</strain>
    </source>
</reference>
<dbReference type="VEuPathDB" id="FungiDB:BO82DRAFT_293860"/>
<dbReference type="GeneID" id="37134547"/>
<dbReference type="PANTHER" id="PTHR42076">
    <property type="entry name" value="CYANOVIRIN-N HOMOLOG"/>
    <property type="match status" value="1"/>
</dbReference>
<dbReference type="Proteomes" id="UP000248340">
    <property type="component" value="Unassembled WGS sequence"/>
</dbReference>
<evidence type="ECO:0000313" key="3">
    <source>
        <dbReference type="Proteomes" id="UP000248340"/>
    </source>
</evidence>
<dbReference type="SUPFAM" id="SSF51322">
    <property type="entry name" value="Cyanovirin-N"/>
    <property type="match status" value="1"/>
</dbReference>
<keyword evidence="3" id="KW-1185">Reference proteome</keyword>
<dbReference type="EMBL" id="KZ821741">
    <property type="protein sequence ID" value="PYH77434.1"/>
    <property type="molecule type" value="Genomic_DNA"/>
</dbReference>
<name>A0A319BXH8_9EURO</name>
<evidence type="ECO:0000313" key="2">
    <source>
        <dbReference type="EMBL" id="PYH77434.1"/>
    </source>
</evidence>
<gene>
    <name evidence="2" type="ORF">BO82DRAFT_293860</name>
</gene>
<dbReference type="OrthoDB" id="2441380at2759"/>
<dbReference type="STRING" id="1448315.A0A319BXH8"/>
<dbReference type="InterPro" id="IPR011058">
    <property type="entry name" value="Cyanovirin-N"/>
</dbReference>
<organism evidence="2 3">
    <name type="scientific">Aspergillus uvarum CBS 121591</name>
    <dbReference type="NCBI Taxonomy" id="1448315"/>
    <lineage>
        <taxon>Eukaryota</taxon>
        <taxon>Fungi</taxon>
        <taxon>Dikarya</taxon>
        <taxon>Ascomycota</taxon>
        <taxon>Pezizomycotina</taxon>
        <taxon>Eurotiomycetes</taxon>
        <taxon>Eurotiomycetidae</taxon>
        <taxon>Eurotiales</taxon>
        <taxon>Aspergillaceae</taxon>
        <taxon>Aspergillus</taxon>
        <taxon>Aspergillus subgen. Circumdati</taxon>
    </lineage>
</organism>